<dbReference type="InterPro" id="IPR013154">
    <property type="entry name" value="ADH-like_N"/>
</dbReference>
<dbReference type="PANTHER" id="PTHR48106:SF13">
    <property type="entry name" value="QUINONE OXIDOREDUCTASE-RELATED"/>
    <property type="match status" value="1"/>
</dbReference>
<dbReference type="SUPFAM" id="SSF51735">
    <property type="entry name" value="NAD(P)-binding Rossmann-fold domains"/>
    <property type="match status" value="1"/>
</dbReference>
<dbReference type="STRING" id="1464123.SAMN05444126_104126"/>
<name>A0A1H9RF84_9BACI</name>
<dbReference type="AlphaFoldDB" id="A0A1H9RF84"/>
<dbReference type="Gene3D" id="3.40.50.720">
    <property type="entry name" value="NAD(P)-binding Rossmann-like Domain"/>
    <property type="match status" value="1"/>
</dbReference>
<dbReference type="InterPro" id="IPR002364">
    <property type="entry name" value="Quin_OxRdtase/zeta-crystal_CS"/>
</dbReference>
<keyword evidence="2" id="KW-0560">Oxidoreductase</keyword>
<protein>
    <submittedName>
        <fullName evidence="4">NADPH2:quinone reductase</fullName>
    </submittedName>
</protein>
<dbReference type="Gene3D" id="3.90.180.10">
    <property type="entry name" value="Medium-chain alcohol dehydrogenases, catalytic domain"/>
    <property type="match status" value="1"/>
</dbReference>
<dbReference type="RefSeq" id="WP_093072150.1">
    <property type="nucleotide sequence ID" value="NZ_BJVE01000087.1"/>
</dbReference>
<dbReference type="PROSITE" id="PS01162">
    <property type="entry name" value="QOR_ZETA_CRYSTAL"/>
    <property type="match status" value="1"/>
</dbReference>
<organism evidence="4 5">
    <name type="scientific">Salisediminibacterium halotolerans</name>
    <dbReference type="NCBI Taxonomy" id="517425"/>
    <lineage>
        <taxon>Bacteria</taxon>
        <taxon>Bacillati</taxon>
        <taxon>Bacillota</taxon>
        <taxon>Bacilli</taxon>
        <taxon>Bacillales</taxon>
        <taxon>Bacillaceae</taxon>
        <taxon>Salisediminibacterium</taxon>
    </lineage>
</organism>
<keyword evidence="5" id="KW-1185">Reference proteome</keyword>
<evidence type="ECO:0000313" key="5">
    <source>
        <dbReference type="Proteomes" id="UP000199318"/>
    </source>
</evidence>
<dbReference type="GO" id="GO:0008270">
    <property type="term" value="F:zinc ion binding"/>
    <property type="evidence" value="ECO:0007669"/>
    <property type="project" value="InterPro"/>
</dbReference>
<comment type="caution">
    <text evidence="4">The sequence shown here is derived from an EMBL/GenBank/DDBJ whole genome shotgun (WGS) entry which is preliminary data.</text>
</comment>
<dbReference type="SMART" id="SM00829">
    <property type="entry name" value="PKS_ER"/>
    <property type="match status" value="1"/>
</dbReference>
<evidence type="ECO:0000259" key="3">
    <source>
        <dbReference type="SMART" id="SM00829"/>
    </source>
</evidence>
<evidence type="ECO:0000256" key="1">
    <source>
        <dbReference type="ARBA" id="ARBA00022857"/>
    </source>
</evidence>
<dbReference type="EMBL" id="FOGV01000004">
    <property type="protein sequence ID" value="SER71352.1"/>
    <property type="molecule type" value="Genomic_DNA"/>
</dbReference>
<dbReference type="InterPro" id="IPR011032">
    <property type="entry name" value="GroES-like_sf"/>
</dbReference>
<dbReference type="InterPro" id="IPR036291">
    <property type="entry name" value="NAD(P)-bd_dom_sf"/>
</dbReference>
<dbReference type="Pfam" id="PF08240">
    <property type="entry name" value="ADH_N"/>
    <property type="match status" value="1"/>
</dbReference>
<proteinExistence type="predicted"/>
<dbReference type="InterPro" id="IPR020843">
    <property type="entry name" value="ER"/>
</dbReference>
<dbReference type="CDD" id="cd08241">
    <property type="entry name" value="QOR1"/>
    <property type="match status" value="1"/>
</dbReference>
<dbReference type="Proteomes" id="UP000199318">
    <property type="component" value="Unassembled WGS sequence"/>
</dbReference>
<dbReference type="SUPFAM" id="SSF50129">
    <property type="entry name" value="GroES-like"/>
    <property type="match status" value="1"/>
</dbReference>
<dbReference type="InterPro" id="IPR013149">
    <property type="entry name" value="ADH-like_C"/>
</dbReference>
<dbReference type="PANTHER" id="PTHR48106">
    <property type="entry name" value="QUINONE OXIDOREDUCTASE PIG3-RELATED"/>
    <property type="match status" value="1"/>
</dbReference>
<dbReference type="GO" id="GO:0070402">
    <property type="term" value="F:NADPH binding"/>
    <property type="evidence" value="ECO:0007669"/>
    <property type="project" value="TreeGrafter"/>
</dbReference>
<dbReference type="GO" id="GO:0035925">
    <property type="term" value="F:mRNA 3'-UTR AU-rich region binding"/>
    <property type="evidence" value="ECO:0007669"/>
    <property type="project" value="TreeGrafter"/>
</dbReference>
<dbReference type="GO" id="GO:0003960">
    <property type="term" value="F:quinone reductase (NADPH) activity"/>
    <property type="evidence" value="ECO:0007669"/>
    <property type="project" value="TreeGrafter"/>
</dbReference>
<keyword evidence="1" id="KW-0521">NADP</keyword>
<evidence type="ECO:0000256" key="2">
    <source>
        <dbReference type="ARBA" id="ARBA00023002"/>
    </source>
</evidence>
<dbReference type="Pfam" id="PF00107">
    <property type="entry name" value="ADH_zinc_N"/>
    <property type="match status" value="1"/>
</dbReference>
<gene>
    <name evidence="4" type="ORF">SAMN05444126_104126</name>
</gene>
<sequence>MKAIQIEQFGGTEVLEYKDVDTPSPGPNDVLVRVEAIGVNYADTMRREDHYVVDTPLPFIPGSEVAGEVVEVGYAVQDSISPGTKVVALTGENAYAEYISVNAKTAIPIPEGISMNEAVAIPLQGLTAYHVLKTMGRLIPGESVLIHAAAGGVGTLAVQLARHFGAGTILATASTPQKRELAVRLGADVAIDYTNEEWVNEVYAATDGKGADVALEMAGGKIFDQTVDALAPFGRLVVYGAASGEMPELNAFKLLEHNKSVSGFFLPTMMQKPDEFQASLKEIIELAAAGKLKMMIGDVYPLENAAQAHEDMEHRRTVGKIILQP</sequence>
<feature type="domain" description="Enoyl reductase (ER)" evidence="3">
    <location>
        <begin position="10"/>
        <end position="323"/>
    </location>
</feature>
<reference evidence="5" key="1">
    <citation type="submission" date="2016-10" db="EMBL/GenBank/DDBJ databases">
        <authorList>
            <person name="de Groot N.N."/>
        </authorList>
    </citation>
    <scope>NUCLEOTIDE SEQUENCE [LARGE SCALE GENOMIC DNA]</scope>
    <source>
        <strain evidence="5">10nlg</strain>
    </source>
</reference>
<dbReference type="OrthoDB" id="9792162at2"/>
<accession>A0A1H9RF84</accession>
<dbReference type="GO" id="GO:0005829">
    <property type="term" value="C:cytosol"/>
    <property type="evidence" value="ECO:0007669"/>
    <property type="project" value="TreeGrafter"/>
</dbReference>
<evidence type="ECO:0000313" key="4">
    <source>
        <dbReference type="EMBL" id="SER71352.1"/>
    </source>
</evidence>